<dbReference type="EMBL" id="JAJEKE010000016">
    <property type="protein sequence ID" value="MCQ1530974.1"/>
    <property type="molecule type" value="Genomic_DNA"/>
</dbReference>
<name>A0ABT1NK60_9FIRM</name>
<sequence>MSKRVEKALELFRSGLNCSQAVVGTFCNQFGMDEPLSMKLACGFAGGLRCGEVCGAVTGAVMIIGLKYGQCIADDKASKGKCYEITSKFMEGYVKRKGTILCREILGYDVRDKETRAKFPGRQKKVCPEIIETAVLLLEEMGF</sequence>
<reference evidence="1 2" key="1">
    <citation type="submission" date="2021-10" db="EMBL/GenBank/DDBJ databases">
        <title>Lutispora strain m25 sp. nov., a thermophilic, non-spore-forming bacterium isolated from a lab-scale methanogenic bioreactor digesting anaerobic sludge.</title>
        <authorList>
            <person name="El Houari A."/>
            <person name="Mcdonald J."/>
        </authorList>
    </citation>
    <scope>NUCLEOTIDE SEQUENCE [LARGE SCALE GENOMIC DNA]</scope>
    <source>
        <strain evidence="2">m25</strain>
    </source>
</reference>
<evidence type="ECO:0000313" key="2">
    <source>
        <dbReference type="Proteomes" id="UP001651880"/>
    </source>
</evidence>
<gene>
    <name evidence="1" type="ORF">LJD61_15695</name>
</gene>
<evidence type="ECO:0000313" key="1">
    <source>
        <dbReference type="EMBL" id="MCQ1530974.1"/>
    </source>
</evidence>
<dbReference type="Proteomes" id="UP001651880">
    <property type="component" value="Unassembled WGS sequence"/>
</dbReference>
<keyword evidence="2" id="KW-1185">Reference proteome</keyword>
<comment type="caution">
    <text evidence="1">The sequence shown here is derived from an EMBL/GenBank/DDBJ whole genome shotgun (WGS) entry which is preliminary data.</text>
</comment>
<dbReference type="InterPro" id="IPR010181">
    <property type="entry name" value="CGCAxxGCC_motif"/>
</dbReference>
<accession>A0ABT1NK60</accession>
<organism evidence="1 2">
    <name type="scientific">Lutispora saccharofermentans</name>
    <dbReference type="NCBI Taxonomy" id="3024236"/>
    <lineage>
        <taxon>Bacteria</taxon>
        <taxon>Bacillati</taxon>
        <taxon>Bacillota</taxon>
        <taxon>Clostridia</taxon>
        <taxon>Lutisporales</taxon>
        <taxon>Lutisporaceae</taxon>
        <taxon>Lutispora</taxon>
    </lineage>
</organism>
<protein>
    <submittedName>
        <fullName evidence="1">C-GCAxxG-C-C family protein</fullName>
    </submittedName>
</protein>
<dbReference type="NCBIfam" id="TIGR01909">
    <property type="entry name" value="C_GCAxxG_C_C"/>
    <property type="match status" value="1"/>
</dbReference>
<proteinExistence type="predicted"/>
<dbReference type="Pfam" id="PF09719">
    <property type="entry name" value="C_GCAxxG_C_C"/>
    <property type="match status" value="1"/>
</dbReference>
<dbReference type="RefSeq" id="WP_255228490.1">
    <property type="nucleotide sequence ID" value="NZ_JAJEKE010000016.1"/>
</dbReference>